<proteinExistence type="predicted"/>
<sequence>MKFFKNNTVQSLTIIALCFTLLYFHLSQNSTMFKTMIGFIFAYSVYTFFIKD</sequence>
<accession>B9DTA6</accession>
<keyword evidence="3" id="KW-1185">Reference proteome</keyword>
<organism evidence="2 3">
    <name type="scientific">Streptococcus uberis (strain ATCC BAA-854 / 0140J)</name>
    <dbReference type="NCBI Taxonomy" id="218495"/>
    <lineage>
        <taxon>Bacteria</taxon>
        <taxon>Bacillati</taxon>
        <taxon>Bacillota</taxon>
        <taxon>Bacilli</taxon>
        <taxon>Lactobacillales</taxon>
        <taxon>Streptococcaceae</taxon>
        <taxon>Streptococcus</taxon>
    </lineage>
</organism>
<evidence type="ECO:0000313" key="2">
    <source>
        <dbReference type="EMBL" id="CAR40728.1"/>
    </source>
</evidence>
<keyword evidence="1" id="KW-0812">Transmembrane</keyword>
<dbReference type="STRING" id="218495.SUB0230"/>
<dbReference type="HOGENOM" id="CLU_3085432_0_0_9"/>
<name>B9DTA6_STRU0</name>
<feature type="transmembrane region" description="Helical" evidence="1">
    <location>
        <begin position="32"/>
        <end position="50"/>
    </location>
</feature>
<evidence type="ECO:0000256" key="1">
    <source>
        <dbReference type="SAM" id="Phobius"/>
    </source>
</evidence>
<protein>
    <submittedName>
        <fullName evidence="2">Phage membrane protein</fullName>
    </submittedName>
</protein>
<evidence type="ECO:0000313" key="3">
    <source>
        <dbReference type="Proteomes" id="UP000000449"/>
    </source>
</evidence>
<dbReference type="AlphaFoldDB" id="B9DTA6"/>
<dbReference type="Proteomes" id="UP000000449">
    <property type="component" value="Chromosome"/>
</dbReference>
<dbReference type="KEGG" id="sub:SUB0230"/>
<keyword evidence="1" id="KW-0472">Membrane</keyword>
<keyword evidence="1" id="KW-1133">Transmembrane helix</keyword>
<feature type="transmembrane region" description="Helical" evidence="1">
    <location>
        <begin position="7"/>
        <end position="26"/>
    </location>
</feature>
<gene>
    <name evidence="2" type="ordered locus">SUB0230</name>
</gene>
<reference evidence="3" key="1">
    <citation type="journal article" date="2009" name="BMC Genomics">
        <title>Evidence for niche adaptation in the genome of the bovine pathogen Streptococcus uberis.</title>
        <authorList>
            <person name="Ward P.N."/>
            <person name="Holden M.T.G."/>
            <person name="Leigh J.A."/>
            <person name="Lennard N."/>
            <person name="Bignell A."/>
            <person name="Barron A."/>
            <person name="Clark L."/>
            <person name="Quail M.A."/>
            <person name="Woodward J."/>
            <person name="Barrell B.G."/>
            <person name="Egan S.A."/>
            <person name="Field T.R."/>
            <person name="Maskell D."/>
            <person name="Kehoe M."/>
            <person name="Dowson C.G."/>
            <person name="Chanter N."/>
            <person name="Whatmore A.M."/>
            <person name="Bentley S.D."/>
            <person name="Parkhill J."/>
        </authorList>
    </citation>
    <scope>NUCLEOTIDE SEQUENCE [LARGE SCALE GENOMIC DNA]</scope>
    <source>
        <strain evidence="3">ATCC BAA-854 / 0140J</strain>
    </source>
</reference>
<dbReference type="EMBL" id="AM946015">
    <property type="protein sequence ID" value="CAR40728.1"/>
    <property type="molecule type" value="Genomic_DNA"/>
</dbReference>